<comment type="similarity">
    <text evidence="1 6">Belongs to the polypeptide deformylase family.</text>
</comment>
<sequence length="187" mass="21314">MLNGKRFMSQILGIFELGNQVLRHYADPINNVREERIQTLIDNLIITASQANGVGIAAPQVGISDRLFIIASRPTLRYPNAPLMEPTAMINPKILNHSHKTIKDWEGCLSVPGIRGLVPRYQAIEIEYTNREGELCYQQLTDFVARIFQHELDHLNGIVFVDRVESNQDLVTEAEYQKQIADFHGFR</sequence>
<evidence type="ECO:0000256" key="1">
    <source>
        <dbReference type="ARBA" id="ARBA00010759"/>
    </source>
</evidence>
<keyword evidence="2 6" id="KW-0479">Metal-binding</keyword>
<dbReference type="PANTHER" id="PTHR10458">
    <property type="entry name" value="PEPTIDE DEFORMYLASE"/>
    <property type="match status" value="1"/>
</dbReference>
<dbReference type="eggNOG" id="COG0242">
    <property type="taxonomic scope" value="Bacteria"/>
</dbReference>
<dbReference type="STRING" id="388467.A19Y_1255"/>
<keyword evidence="3 6" id="KW-0378">Hydrolase</keyword>
<keyword evidence="4 6" id="KW-0648">Protein biosynthesis</keyword>
<dbReference type="FunFam" id="3.90.45.10:FF:000003">
    <property type="entry name" value="Peptide deformylase"/>
    <property type="match status" value="1"/>
</dbReference>
<feature type="active site" evidence="6">
    <location>
        <position position="151"/>
    </location>
</feature>
<dbReference type="PATRIC" id="fig|388467.6.peg.1192"/>
<dbReference type="InterPro" id="IPR023635">
    <property type="entry name" value="Peptide_deformylase"/>
</dbReference>
<feature type="binding site" evidence="6">
    <location>
        <position position="154"/>
    </location>
    <ligand>
        <name>Fe cation</name>
        <dbReference type="ChEBI" id="CHEBI:24875"/>
    </ligand>
</feature>
<dbReference type="HAMAP" id="MF_00163">
    <property type="entry name" value="Pep_deformylase"/>
    <property type="match status" value="1"/>
</dbReference>
<evidence type="ECO:0000256" key="2">
    <source>
        <dbReference type="ARBA" id="ARBA00022723"/>
    </source>
</evidence>
<proteinExistence type="inferred from homology"/>
<protein>
    <recommendedName>
        <fullName evidence="6">Peptide deformylase</fullName>
        <shortName evidence="6">PDF</shortName>
        <ecNumber evidence="6">3.5.1.88</ecNumber>
    </recommendedName>
    <alternativeName>
        <fullName evidence="6">Polypeptide deformylase</fullName>
    </alternativeName>
</protein>
<dbReference type="Gene3D" id="3.90.45.10">
    <property type="entry name" value="Peptide deformylase"/>
    <property type="match status" value="1"/>
</dbReference>
<evidence type="ECO:0000256" key="6">
    <source>
        <dbReference type="HAMAP-Rule" id="MF_00163"/>
    </source>
</evidence>
<dbReference type="EC" id="3.5.1.88" evidence="6"/>
<reference evidence="7 8" key="1">
    <citation type="journal article" date="2014" name="Appl. Environ. Microbiol.">
        <title>Elucidation of insertion elements encoded on plasmids and in vitro construction of shuttle vectors from the toxic cyanobacterium Planktothrix.</title>
        <authorList>
            <person name="Christiansen G."/>
            <person name="Goesmann A."/>
            <person name="Kurmayer R."/>
        </authorList>
    </citation>
    <scope>NUCLEOTIDE SEQUENCE [LARGE SCALE GENOMIC DNA]</scope>
    <source>
        <strain evidence="7 8">NIVA-CYA 126/8</strain>
    </source>
</reference>
<dbReference type="Proteomes" id="UP000027395">
    <property type="component" value="Chromosome"/>
</dbReference>
<comment type="cofactor">
    <cofactor evidence="6">
        <name>Fe(2+)</name>
        <dbReference type="ChEBI" id="CHEBI:29033"/>
    </cofactor>
    <text evidence="6">Binds 1 Fe(2+) ion.</text>
</comment>
<evidence type="ECO:0000256" key="4">
    <source>
        <dbReference type="ARBA" id="ARBA00022917"/>
    </source>
</evidence>
<dbReference type="NCBIfam" id="NF001159">
    <property type="entry name" value="PRK00150.1-3"/>
    <property type="match status" value="1"/>
</dbReference>
<dbReference type="GO" id="GO:0006412">
    <property type="term" value="P:translation"/>
    <property type="evidence" value="ECO:0007669"/>
    <property type="project" value="UniProtKB-UniRule"/>
</dbReference>
<comment type="function">
    <text evidence="6">Removes the formyl group from the N-terminal Met of newly synthesized proteins. Requires at least a dipeptide for an efficient rate of reaction. N-terminal L-methionine is a prerequisite for activity but the enzyme has broad specificity at other positions.</text>
</comment>
<comment type="catalytic activity">
    <reaction evidence="6">
        <text>N-terminal N-formyl-L-methionyl-[peptide] + H2O = N-terminal L-methionyl-[peptide] + formate</text>
        <dbReference type="Rhea" id="RHEA:24420"/>
        <dbReference type="Rhea" id="RHEA-COMP:10639"/>
        <dbReference type="Rhea" id="RHEA-COMP:10640"/>
        <dbReference type="ChEBI" id="CHEBI:15377"/>
        <dbReference type="ChEBI" id="CHEBI:15740"/>
        <dbReference type="ChEBI" id="CHEBI:49298"/>
        <dbReference type="ChEBI" id="CHEBI:64731"/>
        <dbReference type="EC" id="3.5.1.88"/>
    </reaction>
</comment>
<evidence type="ECO:0000313" key="7">
    <source>
        <dbReference type="EMBL" id="KEI66329.1"/>
    </source>
</evidence>
<dbReference type="CDD" id="cd00487">
    <property type="entry name" value="Pep_deformylase"/>
    <property type="match status" value="1"/>
</dbReference>
<dbReference type="Pfam" id="PF01327">
    <property type="entry name" value="Pep_deformylase"/>
    <property type="match status" value="1"/>
</dbReference>
<keyword evidence="5 6" id="KW-0408">Iron</keyword>
<evidence type="ECO:0000313" key="8">
    <source>
        <dbReference type="Proteomes" id="UP000027395"/>
    </source>
</evidence>
<feature type="binding site" evidence="6">
    <location>
        <position position="150"/>
    </location>
    <ligand>
        <name>Fe cation</name>
        <dbReference type="ChEBI" id="CHEBI:24875"/>
    </ligand>
</feature>
<gene>
    <name evidence="6" type="primary">def</name>
    <name evidence="7" type="ORF">A19Y_1255</name>
</gene>
<dbReference type="EMBL" id="CM002803">
    <property type="protein sequence ID" value="KEI66329.1"/>
    <property type="molecule type" value="Genomic_DNA"/>
</dbReference>
<dbReference type="AlphaFoldDB" id="A0A073CDI5"/>
<name>A0A073CDI5_PLAA1</name>
<dbReference type="HOGENOM" id="CLU_061901_5_2_3"/>
<dbReference type="SUPFAM" id="SSF56420">
    <property type="entry name" value="Peptide deformylase"/>
    <property type="match status" value="1"/>
</dbReference>
<evidence type="ECO:0000256" key="3">
    <source>
        <dbReference type="ARBA" id="ARBA00022801"/>
    </source>
</evidence>
<dbReference type="NCBIfam" id="TIGR00079">
    <property type="entry name" value="pept_deformyl"/>
    <property type="match status" value="1"/>
</dbReference>
<accession>A0A073CDI5</accession>
<evidence type="ECO:0000256" key="5">
    <source>
        <dbReference type="ARBA" id="ARBA00023004"/>
    </source>
</evidence>
<dbReference type="GO" id="GO:0046872">
    <property type="term" value="F:metal ion binding"/>
    <property type="evidence" value="ECO:0007669"/>
    <property type="project" value="UniProtKB-KW"/>
</dbReference>
<keyword evidence="8" id="KW-1185">Reference proteome</keyword>
<organism evidence="7 8">
    <name type="scientific">Planktothrix agardhii (strain NIVA-CYA 126/8)</name>
    <dbReference type="NCBI Taxonomy" id="388467"/>
    <lineage>
        <taxon>Bacteria</taxon>
        <taxon>Bacillati</taxon>
        <taxon>Cyanobacteriota</taxon>
        <taxon>Cyanophyceae</taxon>
        <taxon>Oscillatoriophycideae</taxon>
        <taxon>Oscillatoriales</taxon>
        <taxon>Microcoleaceae</taxon>
        <taxon>Planktothrix</taxon>
    </lineage>
</organism>
<feature type="binding site" evidence="6">
    <location>
        <position position="108"/>
    </location>
    <ligand>
        <name>Fe cation</name>
        <dbReference type="ChEBI" id="CHEBI:24875"/>
    </ligand>
</feature>
<dbReference type="PANTHER" id="PTHR10458:SF21">
    <property type="entry name" value="PEPTIDE DEFORMYLASE"/>
    <property type="match status" value="1"/>
</dbReference>
<dbReference type="GO" id="GO:0042586">
    <property type="term" value="F:peptide deformylase activity"/>
    <property type="evidence" value="ECO:0007669"/>
    <property type="project" value="UniProtKB-UniRule"/>
</dbReference>
<dbReference type="PRINTS" id="PR01576">
    <property type="entry name" value="PDEFORMYLASE"/>
</dbReference>
<dbReference type="InterPro" id="IPR036821">
    <property type="entry name" value="Peptide_deformylase_sf"/>
</dbReference>
<dbReference type="PIRSF" id="PIRSF004749">
    <property type="entry name" value="Pep_def"/>
    <property type="match status" value="1"/>
</dbReference>